<dbReference type="GO" id="GO:0032259">
    <property type="term" value="P:methylation"/>
    <property type="evidence" value="ECO:0007669"/>
    <property type="project" value="UniProtKB-KW"/>
</dbReference>
<evidence type="ECO:0000256" key="1">
    <source>
        <dbReference type="SAM" id="MobiDB-lite"/>
    </source>
</evidence>
<sequence>MRIDLGCGRNKHSHCIGIDEHPYADVDLVHDLNEGIPFPSNHVQFVMASHVLQYVNDLTYIMREIYRVSQDRALVCLVVPYAHVSSHVTHPHYRQLFNEHSARHWSPYSNSMLDEEDFIHPLGENWSLLLSNGETASEEKMDLRLLRMEYFYFPEYQCLYDEVELRRLRQSQMNVAYQLMLHLLVIKSPIQERELREWSHRELEEPQAVTEQRLAVKKHAVEAERPFEVDIDLRSVQQKKDQVTWQEELRVDEQLLKQKVGQQGEKIVKSELAPEASSANFHAVKRQAAAKRRVTVRTDRKHSRTKKRTRTQTNKSRRK</sequence>
<protein>
    <submittedName>
        <fullName evidence="3">Class I SAM-dependent methyltransferase</fullName>
    </submittedName>
</protein>
<dbReference type="SUPFAM" id="SSF53335">
    <property type="entry name" value="S-adenosyl-L-methionine-dependent methyltransferases"/>
    <property type="match status" value="1"/>
</dbReference>
<comment type="caution">
    <text evidence="3">The sequence shown here is derived from an EMBL/GenBank/DDBJ whole genome shotgun (WGS) entry which is preliminary data.</text>
</comment>
<gene>
    <name evidence="3" type="ORF">FPZ44_05225</name>
</gene>
<accession>A0A559IY44</accession>
<feature type="domain" description="Methyltransferase type 11" evidence="2">
    <location>
        <begin position="27"/>
        <end position="71"/>
    </location>
</feature>
<dbReference type="OrthoDB" id="2636445at2"/>
<evidence type="ECO:0000259" key="2">
    <source>
        <dbReference type="Pfam" id="PF08241"/>
    </source>
</evidence>
<dbReference type="InterPro" id="IPR029063">
    <property type="entry name" value="SAM-dependent_MTases_sf"/>
</dbReference>
<organism evidence="3 4">
    <name type="scientific">Paenibacillus agilis</name>
    <dbReference type="NCBI Taxonomy" id="3020863"/>
    <lineage>
        <taxon>Bacteria</taxon>
        <taxon>Bacillati</taxon>
        <taxon>Bacillota</taxon>
        <taxon>Bacilli</taxon>
        <taxon>Bacillales</taxon>
        <taxon>Paenibacillaceae</taxon>
        <taxon>Paenibacillus</taxon>
    </lineage>
</organism>
<proteinExistence type="predicted"/>
<dbReference type="Gene3D" id="3.40.50.150">
    <property type="entry name" value="Vaccinia Virus protein VP39"/>
    <property type="match status" value="1"/>
</dbReference>
<dbReference type="RefSeq" id="WP_144988035.1">
    <property type="nucleotide sequence ID" value="NZ_VNJK01000001.1"/>
</dbReference>
<dbReference type="EMBL" id="VNJK01000001">
    <property type="protein sequence ID" value="TVX92507.1"/>
    <property type="molecule type" value="Genomic_DNA"/>
</dbReference>
<name>A0A559IY44_9BACL</name>
<evidence type="ECO:0000313" key="3">
    <source>
        <dbReference type="EMBL" id="TVX92507.1"/>
    </source>
</evidence>
<keyword evidence="3" id="KW-0808">Transferase</keyword>
<dbReference type="AlphaFoldDB" id="A0A559IY44"/>
<feature type="compositionally biased region" description="Basic residues" evidence="1">
    <location>
        <begin position="283"/>
        <end position="319"/>
    </location>
</feature>
<dbReference type="Pfam" id="PF08241">
    <property type="entry name" value="Methyltransf_11"/>
    <property type="match status" value="1"/>
</dbReference>
<keyword evidence="3" id="KW-0489">Methyltransferase</keyword>
<dbReference type="Proteomes" id="UP000318102">
    <property type="component" value="Unassembled WGS sequence"/>
</dbReference>
<feature type="region of interest" description="Disordered" evidence="1">
    <location>
        <begin position="275"/>
        <end position="319"/>
    </location>
</feature>
<dbReference type="GO" id="GO:0008757">
    <property type="term" value="F:S-adenosylmethionine-dependent methyltransferase activity"/>
    <property type="evidence" value="ECO:0007669"/>
    <property type="project" value="InterPro"/>
</dbReference>
<reference evidence="3 4" key="1">
    <citation type="submission" date="2019-07" db="EMBL/GenBank/DDBJ databases">
        <authorList>
            <person name="Kim J."/>
        </authorList>
    </citation>
    <scope>NUCLEOTIDE SEQUENCE [LARGE SCALE GENOMIC DNA]</scope>
    <source>
        <strain evidence="3 4">N4</strain>
    </source>
</reference>
<dbReference type="InterPro" id="IPR013216">
    <property type="entry name" value="Methyltransf_11"/>
</dbReference>
<keyword evidence="4" id="KW-1185">Reference proteome</keyword>
<evidence type="ECO:0000313" key="4">
    <source>
        <dbReference type="Proteomes" id="UP000318102"/>
    </source>
</evidence>